<reference evidence="2 3" key="1">
    <citation type="journal article" date="2018" name="Mol. Plant">
        <title>The genome of Artemisia annua provides insight into the evolution of Asteraceae family and artemisinin biosynthesis.</title>
        <authorList>
            <person name="Shen Q."/>
            <person name="Zhang L."/>
            <person name="Liao Z."/>
            <person name="Wang S."/>
            <person name="Yan T."/>
            <person name="Shi P."/>
            <person name="Liu M."/>
            <person name="Fu X."/>
            <person name="Pan Q."/>
            <person name="Wang Y."/>
            <person name="Lv Z."/>
            <person name="Lu X."/>
            <person name="Zhang F."/>
            <person name="Jiang W."/>
            <person name="Ma Y."/>
            <person name="Chen M."/>
            <person name="Hao X."/>
            <person name="Li L."/>
            <person name="Tang Y."/>
            <person name="Lv G."/>
            <person name="Zhou Y."/>
            <person name="Sun X."/>
            <person name="Brodelius P.E."/>
            <person name="Rose J.K.C."/>
            <person name="Tang K."/>
        </authorList>
    </citation>
    <scope>NUCLEOTIDE SEQUENCE [LARGE SCALE GENOMIC DNA]</scope>
    <source>
        <strain evidence="3">cv. Huhao1</strain>
        <tissue evidence="2">Leaf</tissue>
    </source>
</reference>
<dbReference type="CDD" id="cd06222">
    <property type="entry name" value="RNase_H_like"/>
    <property type="match status" value="1"/>
</dbReference>
<dbReference type="PANTHER" id="PTHR47074:SF75">
    <property type="entry name" value="RNASE H TYPE-1 DOMAIN-CONTAINING PROTEIN"/>
    <property type="match status" value="1"/>
</dbReference>
<evidence type="ECO:0000259" key="1">
    <source>
        <dbReference type="Pfam" id="PF13456"/>
    </source>
</evidence>
<proteinExistence type="predicted"/>
<dbReference type="OrthoDB" id="1906820at2759"/>
<dbReference type="InterPro" id="IPR052929">
    <property type="entry name" value="RNase_H-like_EbsB-rel"/>
</dbReference>
<dbReference type="STRING" id="35608.A0A2U1LTI0"/>
<dbReference type="Gene3D" id="3.30.420.10">
    <property type="entry name" value="Ribonuclease H-like superfamily/Ribonuclease H"/>
    <property type="match status" value="1"/>
</dbReference>
<dbReference type="GO" id="GO:0004523">
    <property type="term" value="F:RNA-DNA hybrid ribonuclease activity"/>
    <property type="evidence" value="ECO:0007669"/>
    <property type="project" value="InterPro"/>
</dbReference>
<dbReference type="InterPro" id="IPR036397">
    <property type="entry name" value="RNaseH_sf"/>
</dbReference>
<dbReference type="InterPro" id="IPR012337">
    <property type="entry name" value="RNaseH-like_sf"/>
</dbReference>
<evidence type="ECO:0000313" key="2">
    <source>
        <dbReference type="EMBL" id="PWA52300.1"/>
    </source>
</evidence>
<accession>A0A2U1LTI0</accession>
<dbReference type="InterPro" id="IPR002156">
    <property type="entry name" value="RNaseH_domain"/>
</dbReference>
<keyword evidence="3" id="KW-1185">Reference proteome</keyword>
<dbReference type="AlphaFoldDB" id="A0A2U1LTI0"/>
<dbReference type="GO" id="GO:0003676">
    <property type="term" value="F:nucleic acid binding"/>
    <property type="evidence" value="ECO:0007669"/>
    <property type="project" value="InterPro"/>
</dbReference>
<dbReference type="InterPro" id="IPR044730">
    <property type="entry name" value="RNase_H-like_dom_plant"/>
</dbReference>
<dbReference type="SUPFAM" id="SSF53098">
    <property type="entry name" value="Ribonuclease H-like"/>
    <property type="match status" value="1"/>
</dbReference>
<evidence type="ECO:0000313" key="3">
    <source>
        <dbReference type="Proteomes" id="UP000245207"/>
    </source>
</evidence>
<comment type="caution">
    <text evidence="2">The sequence shown here is derived from an EMBL/GenBank/DDBJ whole genome shotgun (WGS) entry which is preliminary data.</text>
</comment>
<dbReference type="Proteomes" id="UP000245207">
    <property type="component" value="Unassembled WGS sequence"/>
</dbReference>
<dbReference type="Pfam" id="PF13456">
    <property type="entry name" value="RVT_3"/>
    <property type="match status" value="1"/>
</dbReference>
<dbReference type="PANTHER" id="PTHR47074">
    <property type="entry name" value="BNAC02G40300D PROTEIN"/>
    <property type="match status" value="1"/>
</dbReference>
<gene>
    <name evidence="2" type="ORF">CTI12_AA247440</name>
</gene>
<sequence>MILWGLWTRRNERFHGQLHGRERQADVVAKHLLSEYQGAVKKDLATISNEIKETRSVVWKKPQLEQVKFNSDSSWQKETSRASLGFVARNHNGDVLLSGVRVECYVVSPLEAEAEAIMWAMTHARNRNFQNVVFESDSLSLVNALRNRSTLRQIACLFSQILDTSLAFSACNWSFVKREGNQLYP</sequence>
<dbReference type="EMBL" id="PKPP01007837">
    <property type="protein sequence ID" value="PWA52300.1"/>
    <property type="molecule type" value="Genomic_DNA"/>
</dbReference>
<name>A0A2U1LTI0_ARTAN</name>
<protein>
    <recommendedName>
        <fullName evidence="1">RNase H type-1 domain-containing protein</fullName>
    </recommendedName>
</protein>
<feature type="domain" description="RNase H type-1" evidence="1">
    <location>
        <begin position="70"/>
        <end position="182"/>
    </location>
</feature>
<organism evidence="2 3">
    <name type="scientific">Artemisia annua</name>
    <name type="common">Sweet wormwood</name>
    <dbReference type="NCBI Taxonomy" id="35608"/>
    <lineage>
        <taxon>Eukaryota</taxon>
        <taxon>Viridiplantae</taxon>
        <taxon>Streptophyta</taxon>
        <taxon>Embryophyta</taxon>
        <taxon>Tracheophyta</taxon>
        <taxon>Spermatophyta</taxon>
        <taxon>Magnoliopsida</taxon>
        <taxon>eudicotyledons</taxon>
        <taxon>Gunneridae</taxon>
        <taxon>Pentapetalae</taxon>
        <taxon>asterids</taxon>
        <taxon>campanulids</taxon>
        <taxon>Asterales</taxon>
        <taxon>Asteraceae</taxon>
        <taxon>Asteroideae</taxon>
        <taxon>Anthemideae</taxon>
        <taxon>Artemisiinae</taxon>
        <taxon>Artemisia</taxon>
    </lineage>
</organism>